<organism evidence="2">
    <name type="scientific">human gut metagenome</name>
    <dbReference type="NCBI Taxonomy" id="408170"/>
    <lineage>
        <taxon>unclassified sequences</taxon>
        <taxon>metagenomes</taxon>
        <taxon>organismal metagenomes</taxon>
    </lineage>
</organism>
<feature type="transmembrane region" description="Helical" evidence="1">
    <location>
        <begin position="21"/>
        <end position="44"/>
    </location>
</feature>
<keyword evidence="1" id="KW-0812">Transmembrane</keyword>
<name>K1U781_9ZZZZ</name>
<comment type="caution">
    <text evidence="2">The sequence shown here is derived from an EMBL/GenBank/DDBJ whole genome shotgun (WGS) entry which is preliminary data.</text>
</comment>
<sequence>MISCCNRRSTPSGSKAQPLEIFLVILIAGSLAGVIGMLLAIPLYTVLRVFAKEFFSQISLVRKLTEKI</sequence>
<dbReference type="AlphaFoldDB" id="K1U781"/>
<gene>
    <name evidence="2" type="ORF">OBE_02032</name>
</gene>
<keyword evidence="1" id="KW-1133">Transmembrane helix</keyword>
<evidence type="ECO:0000256" key="1">
    <source>
        <dbReference type="SAM" id="Phobius"/>
    </source>
</evidence>
<reference evidence="2" key="1">
    <citation type="journal article" date="2013" name="Environ. Microbiol.">
        <title>Microbiota from the distal guts of lean and obese adolescents exhibit partial functional redundancy besides clear differences in community structure.</title>
        <authorList>
            <person name="Ferrer M."/>
            <person name="Ruiz A."/>
            <person name="Lanza F."/>
            <person name="Haange S.B."/>
            <person name="Oberbach A."/>
            <person name="Till H."/>
            <person name="Bargiela R."/>
            <person name="Campoy C."/>
            <person name="Segura M.T."/>
            <person name="Richter M."/>
            <person name="von Bergen M."/>
            <person name="Seifert J."/>
            <person name="Suarez A."/>
        </authorList>
    </citation>
    <scope>NUCLEOTIDE SEQUENCE</scope>
</reference>
<accession>K1U781</accession>
<dbReference type="EMBL" id="AJWZ01001319">
    <property type="protein sequence ID" value="EKC74140.1"/>
    <property type="molecule type" value="Genomic_DNA"/>
</dbReference>
<evidence type="ECO:0000313" key="2">
    <source>
        <dbReference type="EMBL" id="EKC74140.1"/>
    </source>
</evidence>
<protein>
    <submittedName>
        <fullName evidence="2">FAD synthase</fullName>
    </submittedName>
</protein>
<proteinExistence type="predicted"/>
<keyword evidence="1" id="KW-0472">Membrane</keyword>